<gene>
    <name evidence="1" type="ORF">CTRU02_206605</name>
</gene>
<evidence type="ECO:0000313" key="1">
    <source>
        <dbReference type="EMBL" id="KAL0939995.1"/>
    </source>
</evidence>
<reference evidence="1 2" key="1">
    <citation type="journal article" date="2020" name="Phytopathology">
        <title>Genome Sequence Resources of Colletotrichum truncatum, C. plurivorum, C. musicola, and C. sojae: Four Species Pathogenic to Soybean (Glycine max).</title>
        <authorList>
            <person name="Rogerio F."/>
            <person name="Boufleur T.R."/>
            <person name="Ciampi-Guillardi M."/>
            <person name="Sukno S.A."/>
            <person name="Thon M.R."/>
            <person name="Massola Junior N.S."/>
            <person name="Baroncelli R."/>
        </authorList>
    </citation>
    <scope>NUCLEOTIDE SEQUENCE [LARGE SCALE GENOMIC DNA]</scope>
    <source>
        <strain evidence="1 2">CMES1059</strain>
    </source>
</reference>
<organism evidence="1 2">
    <name type="scientific">Colletotrichum truncatum</name>
    <name type="common">Anthracnose fungus</name>
    <name type="synonym">Colletotrichum capsici</name>
    <dbReference type="NCBI Taxonomy" id="5467"/>
    <lineage>
        <taxon>Eukaryota</taxon>
        <taxon>Fungi</taxon>
        <taxon>Dikarya</taxon>
        <taxon>Ascomycota</taxon>
        <taxon>Pezizomycotina</taxon>
        <taxon>Sordariomycetes</taxon>
        <taxon>Hypocreomycetidae</taxon>
        <taxon>Glomerellales</taxon>
        <taxon>Glomerellaceae</taxon>
        <taxon>Colletotrichum</taxon>
        <taxon>Colletotrichum truncatum species complex</taxon>
    </lineage>
</organism>
<dbReference type="EMBL" id="VUJX02000003">
    <property type="protein sequence ID" value="KAL0939995.1"/>
    <property type="molecule type" value="Genomic_DNA"/>
</dbReference>
<keyword evidence="2" id="KW-1185">Reference proteome</keyword>
<evidence type="ECO:0000313" key="2">
    <source>
        <dbReference type="Proteomes" id="UP000805649"/>
    </source>
</evidence>
<protein>
    <submittedName>
        <fullName evidence="1">Uncharacterized protein</fullName>
    </submittedName>
</protein>
<accession>A0ACC3Z7G3</accession>
<proteinExistence type="predicted"/>
<sequence>MAEPVGITGTAVGLVSLGLQLYGEISKYVNAVKGRKGELDSARRHAETMQKCINAIDDATSSRKNANATTNEAVDICVNSCINELKALEAVVLSLKDPDAGADTLSSRLKGKGKQVAYPFHREKLLELEKRMISTNEVLQTALHAFGM</sequence>
<comment type="caution">
    <text evidence="1">The sequence shown here is derived from an EMBL/GenBank/DDBJ whole genome shotgun (WGS) entry which is preliminary data.</text>
</comment>
<dbReference type="Proteomes" id="UP000805649">
    <property type="component" value="Unassembled WGS sequence"/>
</dbReference>
<name>A0ACC3Z7G3_COLTU</name>